<feature type="modified residue" description="4-aspartylphosphate" evidence="2">
    <location>
        <position position="52"/>
    </location>
</feature>
<evidence type="ECO:0000256" key="2">
    <source>
        <dbReference type="PROSITE-ProRule" id="PRU00169"/>
    </source>
</evidence>
<reference evidence="4 5" key="1">
    <citation type="submission" date="2020-02" db="EMBL/GenBank/DDBJ databases">
        <title>Genomic and physiological characterization of two novel Nitrospinaceae genera.</title>
        <authorList>
            <person name="Mueller A.J."/>
            <person name="Jung M.-Y."/>
            <person name="Strachan C.R."/>
            <person name="Herbold C.W."/>
            <person name="Kirkegaard R.H."/>
            <person name="Daims H."/>
        </authorList>
    </citation>
    <scope>NUCLEOTIDE SEQUENCE [LARGE SCALE GENOMIC DNA]</scope>
    <source>
        <strain evidence="4">EB</strain>
    </source>
</reference>
<sequence length="124" mass="14102">MAKILIVEDHNGTRVTLTRRLSKSGHEVTTVATGYDGVEKLREDDYDLVLLDFMMKGMNGIHTFEQMKEIRNDLPYIMVTAYAHSGLVKEFMGEGGADFIVKPFGEDFEERINLNLERHYGTTA</sequence>
<proteinExistence type="predicted"/>
<dbReference type="Gene3D" id="3.40.50.2300">
    <property type="match status" value="1"/>
</dbReference>
<evidence type="ECO:0000256" key="1">
    <source>
        <dbReference type="ARBA" id="ARBA00022553"/>
    </source>
</evidence>
<feature type="domain" description="Response regulatory" evidence="3">
    <location>
        <begin position="3"/>
        <end position="117"/>
    </location>
</feature>
<dbReference type="InterPro" id="IPR001789">
    <property type="entry name" value="Sig_transdc_resp-reg_receiver"/>
</dbReference>
<evidence type="ECO:0000259" key="3">
    <source>
        <dbReference type="PROSITE" id="PS50110"/>
    </source>
</evidence>
<organism evidence="4 5">
    <name type="scientific">Candidatus Nitronauta litoralis</name>
    <dbReference type="NCBI Taxonomy" id="2705533"/>
    <lineage>
        <taxon>Bacteria</taxon>
        <taxon>Pseudomonadati</taxon>
        <taxon>Nitrospinota/Tectimicrobiota group</taxon>
        <taxon>Nitrospinota</taxon>
        <taxon>Nitrospinia</taxon>
        <taxon>Nitrospinales</taxon>
        <taxon>Nitrospinaceae</taxon>
        <taxon>Candidatus Nitronauta</taxon>
    </lineage>
</organism>
<dbReference type="PROSITE" id="PS50110">
    <property type="entry name" value="RESPONSE_REGULATORY"/>
    <property type="match status" value="1"/>
</dbReference>
<dbReference type="GO" id="GO:0000160">
    <property type="term" value="P:phosphorelay signal transduction system"/>
    <property type="evidence" value="ECO:0007669"/>
    <property type="project" value="InterPro"/>
</dbReference>
<keyword evidence="1 2" id="KW-0597">Phosphoprotein</keyword>
<dbReference type="Pfam" id="PF00072">
    <property type="entry name" value="Response_reg"/>
    <property type="match status" value="1"/>
</dbReference>
<dbReference type="PANTHER" id="PTHR44591">
    <property type="entry name" value="STRESS RESPONSE REGULATOR PROTEIN 1"/>
    <property type="match status" value="1"/>
</dbReference>
<dbReference type="KEGG" id="nli:G3M70_17475"/>
<gene>
    <name evidence="4" type="ORF">G3M70_17475</name>
</gene>
<protein>
    <submittedName>
        <fullName evidence="4">Response regulator</fullName>
    </submittedName>
</protein>
<dbReference type="EMBL" id="CP048685">
    <property type="protein sequence ID" value="QPJ63569.1"/>
    <property type="molecule type" value="Genomic_DNA"/>
</dbReference>
<dbReference type="InterPro" id="IPR050595">
    <property type="entry name" value="Bact_response_regulator"/>
</dbReference>
<dbReference type="Proteomes" id="UP000594688">
    <property type="component" value="Chromosome"/>
</dbReference>
<evidence type="ECO:0000313" key="5">
    <source>
        <dbReference type="Proteomes" id="UP000594688"/>
    </source>
</evidence>
<name>A0A7T0BZ22_9BACT</name>
<accession>A0A7T0BZ22</accession>
<dbReference type="AlphaFoldDB" id="A0A7T0BZ22"/>
<dbReference type="SUPFAM" id="SSF52172">
    <property type="entry name" value="CheY-like"/>
    <property type="match status" value="1"/>
</dbReference>
<dbReference type="CDD" id="cd00156">
    <property type="entry name" value="REC"/>
    <property type="match status" value="1"/>
</dbReference>
<dbReference type="PANTHER" id="PTHR44591:SF3">
    <property type="entry name" value="RESPONSE REGULATORY DOMAIN-CONTAINING PROTEIN"/>
    <property type="match status" value="1"/>
</dbReference>
<dbReference type="SMART" id="SM00448">
    <property type="entry name" value="REC"/>
    <property type="match status" value="1"/>
</dbReference>
<dbReference type="InterPro" id="IPR011006">
    <property type="entry name" value="CheY-like_superfamily"/>
</dbReference>
<evidence type="ECO:0000313" key="4">
    <source>
        <dbReference type="EMBL" id="QPJ63569.1"/>
    </source>
</evidence>